<evidence type="ECO:0000313" key="3">
    <source>
        <dbReference type="EMBL" id="WVW84112.1"/>
    </source>
</evidence>
<evidence type="ECO:0000313" key="2">
    <source>
        <dbReference type="EMBL" id="OCF25444.1"/>
    </source>
</evidence>
<feature type="compositionally biased region" description="Low complexity" evidence="1">
    <location>
        <begin position="50"/>
        <end position="68"/>
    </location>
</feature>
<feature type="compositionally biased region" description="Low complexity" evidence="1">
    <location>
        <begin position="122"/>
        <end position="138"/>
    </location>
</feature>
<evidence type="ECO:0000313" key="4">
    <source>
        <dbReference type="Proteomes" id="UP000092730"/>
    </source>
</evidence>
<evidence type="ECO:0000256" key="1">
    <source>
        <dbReference type="SAM" id="MobiDB-lite"/>
    </source>
</evidence>
<dbReference type="EMBL" id="CP144544">
    <property type="protein sequence ID" value="WVW84112.1"/>
    <property type="molecule type" value="Genomic_DNA"/>
</dbReference>
<reference evidence="2" key="1">
    <citation type="submission" date="2013-07" db="EMBL/GenBank/DDBJ databases">
        <title>The Genome Sequence of Cryptococcus bestiolae CBS10118.</title>
        <authorList>
            <consortium name="The Broad Institute Genome Sequencing Platform"/>
            <person name="Cuomo C."/>
            <person name="Litvintseva A."/>
            <person name="Chen Y."/>
            <person name="Heitman J."/>
            <person name="Sun S."/>
            <person name="Springer D."/>
            <person name="Dromer F."/>
            <person name="Young S.K."/>
            <person name="Zeng Q."/>
            <person name="Gargeya S."/>
            <person name="Fitzgerald M."/>
            <person name="Abouelleil A."/>
            <person name="Alvarado L."/>
            <person name="Berlin A.M."/>
            <person name="Chapman S.B."/>
            <person name="Dewar J."/>
            <person name="Goldberg J."/>
            <person name="Griggs A."/>
            <person name="Gujja S."/>
            <person name="Hansen M."/>
            <person name="Howarth C."/>
            <person name="Imamovic A."/>
            <person name="Larimer J."/>
            <person name="McCowan C."/>
            <person name="Murphy C."/>
            <person name="Pearson M."/>
            <person name="Priest M."/>
            <person name="Roberts A."/>
            <person name="Saif S."/>
            <person name="Shea T."/>
            <person name="Sykes S."/>
            <person name="Wortman J."/>
            <person name="Nusbaum C."/>
            <person name="Birren B."/>
        </authorList>
    </citation>
    <scope>NUCLEOTIDE SEQUENCE [LARGE SCALE GENOMIC DNA]</scope>
    <source>
        <strain evidence="2">CBS 10118</strain>
    </source>
</reference>
<reference evidence="3" key="4">
    <citation type="submission" date="2024-02" db="EMBL/GenBank/DDBJ databases">
        <title>Comparative genomics of Cryptococcus and Kwoniella reveals pathogenesis evolution and contrasting modes of karyotype evolution via chromosome fusion or intercentromeric recombination.</title>
        <authorList>
            <person name="Coelho M.A."/>
            <person name="David-Palma M."/>
            <person name="Shea T."/>
            <person name="Bowers K."/>
            <person name="McGinley-Smith S."/>
            <person name="Mohammad A.W."/>
            <person name="Gnirke A."/>
            <person name="Yurkov A.M."/>
            <person name="Nowrousian M."/>
            <person name="Sun S."/>
            <person name="Cuomo C.A."/>
            <person name="Heitman J."/>
        </authorList>
    </citation>
    <scope>NUCLEOTIDE SEQUENCE</scope>
    <source>
        <strain evidence="3">CBS 10118</strain>
    </source>
</reference>
<proteinExistence type="predicted"/>
<reference evidence="3" key="2">
    <citation type="submission" date="2013-07" db="EMBL/GenBank/DDBJ databases">
        <authorList>
            <consortium name="The Broad Institute Genome Sequencing Platform"/>
            <person name="Cuomo C."/>
            <person name="Litvintseva A."/>
            <person name="Chen Y."/>
            <person name="Heitman J."/>
            <person name="Sun S."/>
            <person name="Springer D."/>
            <person name="Dromer F."/>
            <person name="Young S.K."/>
            <person name="Zeng Q."/>
            <person name="Gargeya S."/>
            <person name="Fitzgerald M."/>
            <person name="Abouelleil A."/>
            <person name="Alvarado L."/>
            <person name="Berlin A.M."/>
            <person name="Chapman S.B."/>
            <person name="Dewar J."/>
            <person name="Goldberg J."/>
            <person name="Griggs A."/>
            <person name="Gujja S."/>
            <person name="Hansen M."/>
            <person name="Howarth C."/>
            <person name="Imamovic A."/>
            <person name="Larimer J."/>
            <person name="McCowan C."/>
            <person name="Murphy C."/>
            <person name="Pearson M."/>
            <person name="Priest M."/>
            <person name="Roberts A."/>
            <person name="Saif S."/>
            <person name="Shea T."/>
            <person name="Sykes S."/>
            <person name="Wortman J."/>
            <person name="Nusbaum C."/>
            <person name="Birren B."/>
        </authorList>
    </citation>
    <scope>NUCLEOTIDE SEQUENCE</scope>
    <source>
        <strain evidence="3">CBS 10118</strain>
    </source>
</reference>
<feature type="region of interest" description="Disordered" evidence="1">
    <location>
        <begin position="122"/>
        <end position="146"/>
    </location>
</feature>
<protein>
    <submittedName>
        <fullName evidence="2">Uncharacterized protein</fullName>
    </submittedName>
</protein>
<dbReference type="RefSeq" id="XP_019046514.1">
    <property type="nucleotide sequence ID" value="XM_019191884.1"/>
</dbReference>
<dbReference type="KEGG" id="kbi:30209663"/>
<organism evidence="2">
    <name type="scientific">Kwoniella bestiolae CBS 10118</name>
    <dbReference type="NCBI Taxonomy" id="1296100"/>
    <lineage>
        <taxon>Eukaryota</taxon>
        <taxon>Fungi</taxon>
        <taxon>Dikarya</taxon>
        <taxon>Basidiomycota</taxon>
        <taxon>Agaricomycotina</taxon>
        <taxon>Tremellomycetes</taxon>
        <taxon>Tremellales</taxon>
        <taxon>Cryptococcaceae</taxon>
        <taxon>Kwoniella</taxon>
    </lineage>
</organism>
<accession>A0A1B9G376</accession>
<feature type="region of interest" description="Disordered" evidence="1">
    <location>
        <begin position="46"/>
        <end position="84"/>
    </location>
</feature>
<reference evidence="2" key="3">
    <citation type="submission" date="2014-01" db="EMBL/GenBank/DDBJ databases">
        <title>Evolution of pathogenesis and genome organization in the Tremellales.</title>
        <authorList>
            <person name="Cuomo C."/>
            <person name="Litvintseva A."/>
            <person name="Heitman J."/>
            <person name="Chen Y."/>
            <person name="Sun S."/>
            <person name="Springer D."/>
            <person name="Dromer F."/>
            <person name="Young S."/>
            <person name="Zeng Q."/>
            <person name="Chapman S."/>
            <person name="Gujja S."/>
            <person name="Saif S."/>
            <person name="Birren B."/>
        </authorList>
    </citation>
    <scope>NUCLEOTIDE SEQUENCE</scope>
    <source>
        <strain evidence="2">CBS 10118</strain>
    </source>
</reference>
<dbReference type="OrthoDB" id="2570610at2759"/>
<dbReference type="EMBL" id="KI894021">
    <property type="protein sequence ID" value="OCF25444.1"/>
    <property type="molecule type" value="Genomic_DNA"/>
</dbReference>
<sequence>MSLTRPTSQLPSAFRLVRQILSDTNAAQGLTTKELVKQALKIYQSENPHAAPSQSQSQAGSSTTAESSTRGKGKGKNVVAMTKKDKGVNVIPEGHPFVSTSHLKSQILARLQSQSLLLKLPLRPSTSSSPSSSGGKPTFVWRLNNPKQSNLTTPQWNYPGHWDSLISGEKTPGELYYEYNANKAARSEEEKQRGLDGGKVLRTEKEIWAWEGRVDGLTTNLERGHLNRRRRDGRPAKERRNLQGYEGLLGGAEVEGLEKQVA</sequence>
<dbReference type="GeneID" id="30209663"/>
<keyword evidence="4" id="KW-1185">Reference proteome</keyword>
<name>A0A1B9G376_9TREE</name>
<dbReference type="Proteomes" id="UP000092730">
    <property type="component" value="Chromosome 4"/>
</dbReference>
<gene>
    <name evidence="2" type="ORF">I302_05264</name>
    <name evidence="3" type="ORF">I302_106141</name>
</gene>
<dbReference type="VEuPathDB" id="FungiDB:I302_05264"/>
<dbReference type="AlphaFoldDB" id="A0A1B9G376"/>